<feature type="binding site" evidence="6">
    <location>
        <begin position="32"/>
        <end position="39"/>
    </location>
    <ligand>
        <name>ATP</name>
        <dbReference type="ChEBI" id="CHEBI:30616"/>
    </ligand>
</feature>
<keyword evidence="9" id="KW-1185">Reference proteome</keyword>
<evidence type="ECO:0000256" key="6">
    <source>
        <dbReference type="HAMAP-Rule" id="MF_01894"/>
    </source>
</evidence>
<feature type="coiled-coil region" evidence="6">
    <location>
        <begin position="644"/>
        <end position="713"/>
    </location>
</feature>
<feature type="coiled-coil region" evidence="6">
    <location>
        <begin position="170"/>
        <end position="418"/>
    </location>
</feature>
<feature type="coiled-coil region" evidence="6">
    <location>
        <begin position="777"/>
        <end position="846"/>
    </location>
</feature>
<dbReference type="HAMAP" id="MF_01894">
    <property type="entry name" value="Smc_prok"/>
    <property type="match status" value="1"/>
</dbReference>
<dbReference type="RefSeq" id="WP_305473019.1">
    <property type="nucleotide sequence ID" value="NZ_JAUYVT010000020.1"/>
</dbReference>
<dbReference type="InterPro" id="IPR003395">
    <property type="entry name" value="RecF/RecN/SMC_N"/>
</dbReference>
<dbReference type="EMBL" id="JAUYVT010000020">
    <property type="protein sequence ID" value="MDP2566404.1"/>
    <property type="molecule type" value="Genomic_DNA"/>
</dbReference>
<keyword evidence="1 6" id="KW-0963">Cytoplasm</keyword>
<comment type="caution">
    <text evidence="8">The sequence shown here is derived from an EMBL/GenBank/DDBJ whole genome shotgun (WGS) entry which is preliminary data.</text>
</comment>
<keyword evidence="3 6" id="KW-0067">ATP-binding</keyword>
<accession>A0ABT9FHY9</accession>
<comment type="subunit">
    <text evidence="6">Homodimer.</text>
</comment>
<dbReference type="SUPFAM" id="SSF57997">
    <property type="entry name" value="Tropomyosin"/>
    <property type="match status" value="1"/>
</dbReference>
<sequence length="1142" mass="128709">MRLKSIKIAGFKSFVDNTNLAFPTQMTCIVGPNGCGKSNTIDAVRWVLGESSAKNLRGDDMTDVIFNGSEGRHPSSQASVELVFENTDGRINHPLAARNEISIKRIVTKDKKNTYYMNGDKCRRKDVIELFLGTGLGPRSYSIIEQGMISKLIESKPQELRVFLEEAAGISKYKERRKDTTNRIKSTRLNLERLEDVRHEIGKSIEKLKRQSAAAARYKELKTNERRLRSQIATLRYKDATELNEQFTRELGVAQLELEKHITEHSNTENKLNTLKTERDELSHTVDEHQTGLAKRSNEITKAEEQVKQLRSTQARLTNEIQRDEDMLRKDSAEKQFEEQEIKSLQEDIDMYLPELEMAQEEVEETQIILLELQEKADSAATTWASEQKKLASLRSELARLDNEIHFINQKTADLTEREAELKSEIDKLHDIDTSHNIEVLQTKTQNAENILTSASSSLDNQLTKKNGLNETLDETNTLIASTKEALFTKRSQLSTLKSIQENAGDQDEELKQWLERNHPAAQPIFTQMKVAKGWEKAVENALSLIGNPLYISEAIREVPNFHLSAITSKTTNRVTNTLAEKIESEVVPDIFNTIKIGTGTDNQISIDESGVITFGNWLHTGSTSGNNGYFERENEINELIPEIESLSNKLNALLSEESNIKSEIAKLDNDISVLRNDKDMASKSFVQLNSELKFAKQETARVEASLTKLKDTLKSVQQKLSENAKTLSDKSNAVNAKTDTIEPLTKSVDQLEHVKNECKTKTQDSESRAQKAKQTLHNIQLQTQSKKAKLDALEQNLAKNKIRYEQQVESIDMKRCELEETHFPLEDINEKLQILLAEFSEEEAKSTTLKAKLSEVASTIREIELGATSNRDIENKIKDKIQEIQLNLERVKILAQQHLTSLSELNVELSTVIAEIDTDATTEKLEDDLKQVTESVSKLGAVNLAAIEEYEKELQRKEYLDKQNDDLVSALEVLEAAIDKIDRETRAKFKETFEKVNDGLQELFPQVFGGGGAYLELTDSDLLEAGVSIMARPPGKKNSTIHLLSGGEKALTALSLVFSIFKLNPSPFCMLDEVDAPLDDVNVGRFCRLVKSMSDEVQFIYISHNKVAMEMAHALSGVTMNEAGVSRLVSVNIDEIHNFID</sequence>
<comment type="similarity">
    <text evidence="6">Belongs to the SMC family.</text>
</comment>
<evidence type="ECO:0000256" key="1">
    <source>
        <dbReference type="ARBA" id="ARBA00022490"/>
    </source>
</evidence>
<proteinExistence type="inferred from homology"/>
<comment type="subcellular location">
    <subcellularLocation>
        <location evidence="6">Cytoplasm</location>
    </subcellularLocation>
</comment>
<dbReference type="Gene3D" id="3.40.50.300">
    <property type="entry name" value="P-loop containing nucleotide triphosphate hydrolases"/>
    <property type="match status" value="2"/>
</dbReference>
<dbReference type="Gene3D" id="1.10.287.1490">
    <property type="match status" value="2"/>
</dbReference>
<dbReference type="Proteomes" id="UP001177212">
    <property type="component" value="Unassembled WGS sequence"/>
</dbReference>
<dbReference type="SUPFAM" id="SSF52540">
    <property type="entry name" value="P-loop containing nucleoside triphosphate hydrolases"/>
    <property type="match status" value="1"/>
</dbReference>
<gene>
    <name evidence="6" type="primary">smc</name>
    <name evidence="8" type="ORF">Q8W34_17290</name>
</gene>
<keyword evidence="2 6" id="KW-0547">Nucleotide-binding</keyword>
<dbReference type="CDD" id="cd03278">
    <property type="entry name" value="ABC_SMC_barmotin"/>
    <property type="match status" value="1"/>
</dbReference>
<dbReference type="InterPro" id="IPR027417">
    <property type="entry name" value="P-loop_NTPase"/>
</dbReference>
<keyword evidence="5 6" id="KW-0238">DNA-binding</keyword>
<evidence type="ECO:0000256" key="4">
    <source>
        <dbReference type="ARBA" id="ARBA00023054"/>
    </source>
</evidence>
<evidence type="ECO:0000259" key="7">
    <source>
        <dbReference type="Pfam" id="PF02463"/>
    </source>
</evidence>
<evidence type="ECO:0000313" key="9">
    <source>
        <dbReference type="Proteomes" id="UP001177212"/>
    </source>
</evidence>
<comment type="domain">
    <text evidence="6">Contains large globular domains required for ATP hydrolysis at each terminus and a third globular domain forming a flexible hinge near the middle of the molecule. These domains are separated by coiled-coil structures.</text>
</comment>
<dbReference type="InterPro" id="IPR011890">
    <property type="entry name" value="SMC_prok"/>
</dbReference>
<evidence type="ECO:0000313" key="8">
    <source>
        <dbReference type="EMBL" id="MDP2566404.1"/>
    </source>
</evidence>
<feature type="domain" description="RecF/RecN/SMC N-terminal" evidence="7">
    <location>
        <begin position="3"/>
        <end position="1127"/>
    </location>
</feature>
<dbReference type="Pfam" id="PF02463">
    <property type="entry name" value="SMC_N"/>
    <property type="match status" value="1"/>
</dbReference>
<dbReference type="InterPro" id="IPR024704">
    <property type="entry name" value="SMC"/>
</dbReference>
<dbReference type="PANTHER" id="PTHR43977">
    <property type="entry name" value="STRUCTURAL MAINTENANCE OF CHROMOSOMES PROTEIN 3"/>
    <property type="match status" value="1"/>
</dbReference>
<protein>
    <recommendedName>
        <fullName evidence="6">Chromosome partition protein Smc</fullName>
    </recommendedName>
</protein>
<organism evidence="8 9">
    <name type="scientific">Pseudoalteromonas marina</name>
    <dbReference type="NCBI Taxonomy" id="267375"/>
    <lineage>
        <taxon>Bacteria</taxon>
        <taxon>Pseudomonadati</taxon>
        <taxon>Pseudomonadota</taxon>
        <taxon>Gammaproteobacteria</taxon>
        <taxon>Alteromonadales</taxon>
        <taxon>Pseudoalteromonadaceae</taxon>
        <taxon>Pseudoalteromonas</taxon>
    </lineage>
</organism>
<keyword evidence="4 6" id="KW-0175">Coiled coil</keyword>
<evidence type="ECO:0000256" key="5">
    <source>
        <dbReference type="ARBA" id="ARBA00023125"/>
    </source>
</evidence>
<evidence type="ECO:0000256" key="2">
    <source>
        <dbReference type="ARBA" id="ARBA00022741"/>
    </source>
</evidence>
<evidence type="ECO:0000256" key="3">
    <source>
        <dbReference type="ARBA" id="ARBA00022840"/>
    </source>
</evidence>
<reference evidence="8" key="1">
    <citation type="submission" date="2023-07" db="EMBL/GenBank/DDBJ databases">
        <title>Genome content predicts the carbon catabolic preferences of heterotrophic bacteria.</title>
        <authorList>
            <person name="Gralka M."/>
        </authorList>
    </citation>
    <scope>NUCLEOTIDE SEQUENCE</scope>
    <source>
        <strain evidence="8">4G09</strain>
    </source>
</reference>
<comment type="function">
    <text evidence="6">Required for chromosome condensation and partitioning.</text>
</comment>
<name>A0ABT9FHY9_9GAMM</name>
<dbReference type="PIRSF" id="PIRSF005719">
    <property type="entry name" value="SMC"/>
    <property type="match status" value="1"/>
</dbReference>